<keyword evidence="3" id="KW-1133">Transmembrane helix</keyword>
<gene>
    <name evidence="6" type="ORF">AsAng_0020690</name>
</gene>
<keyword evidence="4" id="KW-0472">Membrane</keyword>
<evidence type="ECO:0000313" key="6">
    <source>
        <dbReference type="EMBL" id="BDS11357.1"/>
    </source>
</evidence>
<evidence type="ECO:0000259" key="5">
    <source>
        <dbReference type="Pfam" id="PF13675"/>
    </source>
</evidence>
<protein>
    <submittedName>
        <fullName evidence="6">Type IV pili methyl-accepting chemotaxis transducer N-terminal domain-containing protein</fullName>
    </submittedName>
</protein>
<dbReference type="GO" id="GO:0016020">
    <property type="term" value="C:membrane"/>
    <property type="evidence" value="ECO:0007669"/>
    <property type="project" value="UniProtKB-SubCell"/>
</dbReference>
<evidence type="ECO:0000256" key="4">
    <source>
        <dbReference type="ARBA" id="ARBA00023136"/>
    </source>
</evidence>
<keyword evidence="2" id="KW-0812">Transmembrane</keyword>
<feature type="domain" description="NarX-like N-terminal" evidence="5">
    <location>
        <begin position="28"/>
        <end position="121"/>
    </location>
</feature>
<dbReference type="Proteomes" id="UP001060919">
    <property type="component" value="Chromosome"/>
</dbReference>
<evidence type="ECO:0000256" key="2">
    <source>
        <dbReference type="ARBA" id="ARBA00022692"/>
    </source>
</evidence>
<reference evidence="6" key="1">
    <citation type="submission" date="2022-09" db="EMBL/GenBank/DDBJ databases">
        <title>Aureispira anguillicida sp. nov., isolated from Leptocephalus of Japanese eel Anguilla japonica.</title>
        <authorList>
            <person name="Yuasa K."/>
            <person name="Mekata T."/>
            <person name="Ikunari K."/>
        </authorList>
    </citation>
    <scope>NUCLEOTIDE SEQUENCE</scope>
    <source>
        <strain evidence="6">EL160426</strain>
    </source>
</reference>
<dbReference type="KEGG" id="aup:AsAng_0020690"/>
<keyword evidence="7" id="KW-1185">Reference proteome</keyword>
<evidence type="ECO:0000256" key="1">
    <source>
        <dbReference type="ARBA" id="ARBA00004141"/>
    </source>
</evidence>
<accession>A0A915YDZ1</accession>
<dbReference type="Pfam" id="PF13675">
    <property type="entry name" value="PilJ"/>
    <property type="match status" value="1"/>
</dbReference>
<dbReference type="InterPro" id="IPR029095">
    <property type="entry name" value="NarX-like_N"/>
</dbReference>
<comment type="subcellular location">
    <subcellularLocation>
        <location evidence="1">Membrane</location>
        <topology evidence="1">Multi-pass membrane protein</topology>
    </subcellularLocation>
</comment>
<organism evidence="6 7">
    <name type="scientific">Aureispira anguillae</name>
    <dbReference type="NCBI Taxonomy" id="2864201"/>
    <lineage>
        <taxon>Bacteria</taxon>
        <taxon>Pseudomonadati</taxon>
        <taxon>Bacteroidota</taxon>
        <taxon>Saprospiria</taxon>
        <taxon>Saprospirales</taxon>
        <taxon>Saprospiraceae</taxon>
        <taxon>Aureispira</taxon>
    </lineage>
</organism>
<sequence>MQNIILTTCFCFFSLTIHLQANDFNLSIKKALELAADQQVQSQRVAKVYVALCNNVREPKFYQERDAAIETFDEQLHQLSLFTPTNNIKENIQNVRTIWTEYKKIAGWSIKKDAASKLLKQSTILLQATKALYSAYQDYEKTQTTASENSDLITIDQYIKQNNNQLILMQRIMLYYLAEKQGIDATASGHSLHDAQKVFARILGILEKSKITSKSIQAKLKSIRENWTEINQHLIFVNKDQSYVDDMLNRSDLISKTVKEITKSYRELGIKLNISYSITESAAQSMHVQRIAKSYIASVNDHIAYKYKKAIIEHVDDFEKKMNSMFITAQNDDIKRAINVVKTMWKNYKNLVTSSEKVDELSAIKIIEQSHVVMAACDRVSEEIEQYAQQIPAYKALSEKDGQKVDPSLDISIQIKASGKLRVYSQRLALYFIMKTLNLDSDLTNKRLQTCIQDFQKSFNQLRASRLNSPAIRVLLESCVTEWDWIQTTCKTNNKDDIDSMLEQTNMLSKKLAKLTTLYEHKMNSFFAEDIKEESPAALATPSKN</sequence>
<evidence type="ECO:0000313" key="7">
    <source>
        <dbReference type="Proteomes" id="UP001060919"/>
    </source>
</evidence>
<evidence type="ECO:0000256" key="3">
    <source>
        <dbReference type="ARBA" id="ARBA00022989"/>
    </source>
</evidence>
<name>A0A915YDZ1_9BACT</name>
<dbReference type="RefSeq" id="WP_264792545.1">
    <property type="nucleotide sequence ID" value="NZ_AP026867.1"/>
</dbReference>
<dbReference type="EMBL" id="AP026867">
    <property type="protein sequence ID" value="BDS11357.1"/>
    <property type="molecule type" value="Genomic_DNA"/>
</dbReference>
<proteinExistence type="predicted"/>
<dbReference type="AlphaFoldDB" id="A0A915YDZ1"/>